<dbReference type="GO" id="GO:0003677">
    <property type="term" value="F:DNA binding"/>
    <property type="evidence" value="ECO:0007669"/>
    <property type="project" value="UniProtKB-KW"/>
</dbReference>
<dbReference type="PANTHER" id="PTHR43214">
    <property type="entry name" value="TWO-COMPONENT RESPONSE REGULATOR"/>
    <property type="match status" value="1"/>
</dbReference>
<evidence type="ECO:0000259" key="6">
    <source>
        <dbReference type="PROSITE" id="PS50043"/>
    </source>
</evidence>
<dbReference type="InterPro" id="IPR011006">
    <property type="entry name" value="CheY-like_superfamily"/>
</dbReference>
<dbReference type="InterPro" id="IPR058245">
    <property type="entry name" value="NreC/VraR/RcsB-like_REC"/>
</dbReference>
<evidence type="ECO:0000313" key="8">
    <source>
        <dbReference type="EMBL" id="QOY91353.1"/>
    </source>
</evidence>
<evidence type="ECO:0000256" key="3">
    <source>
        <dbReference type="ARBA" id="ARBA00023125"/>
    </source>
</evidence>
<evidence type="ECO:0000256" key="1">
    <source>
        <dbReference type="ARBA" id="ARBA00022553"/>
    </source>
</evidence>
<dbReference type="SMART" id="SM00421">
    <property type="entry name" value="HTH_LUXR"/>
    <property type="match status" value="1"/>
</dbReference>
<dbReference type="Pfam" id="PF00196">
    <property type="entry name" value="GerE"/>
    <property type="match status" value="1"/>
</dbReference>
<dbReference type="SUPFAM" id="SSF52172">
    <property type="entry name" value="CheY-like"/>
    <property type="match status" value="1"/>
</dbReference>
<evidence type="ECO:0000313" key="9">
    <source>
        <dbReference type="Proteomes" id="UP000593892"/>
    </source>
</evidence>
<dbReference type="PROSITE" id="PS50110">
    <property type="entry name" value="RESPONSE_REGULATORY"/>
    <property type="match status" value="1"/>
</dbReference>
<proteinExistence type="predicted"/>
<dbReference type="PROSITE" id="PS50043">
    <property type="entry name" value="HTH_LUXR_2"/>
    <property type="match status" value="1"/>
</dbReference>
<dbReference type="CDD" id="cd06170">
    <property type="entry name" value="LuxR_C_like"/>
    <property type="match status" value="1"/>
</dbReference>
<dbReference type="Proteomes" id="UP000593892">
    <property type="component" value="Chromosome"/>
</dbReference>
<keyword evidence="2" id="KW-0805">Transcription regulation</keyword>
<evidence type="ECO:0000259" key="7">
    <source>
        <dbReference type="PROSITE" id="PS50110"/>
    </source>
</evidence>
<dbReference type="PROSITE" id="PS00622">
    <property type="entry name" value="HTH_LUXR_1"/>
    <property type="match status" value="1"/>
</dbReference>
<protein>
    <submittedName>
        <fullName evidence="8">Response regulator transcription factor</fullName>
    </submittedName>
</protein>
<dbReference type="PRINTS" id="PR00038">
    <property type="entry name" value="HTHLUXR"/>
</dbReference>
<dbReference type="EMBL" id="CP063849">
    <property type="protein sequence ID" value="QOY91353.1"/>
    <property type="molecule type" value="Genomic_DNA"/>
</dbReference>
<dbReference type="SMART" id="SM00448">
    <property type="entry name" value="REC"/>
    <property type="match status" value="1"/>
</dbReference>
<dbReference type="InterPro" id="IPR039420">
    <property type="entry name" value="WalR-like"/>
</dbReference>
<dbReference type="RefSeq" id="WP_194453008.1">
    <property type="nucleotide sequence ID" value="NZ_CP063849.1"/>
</dbReference>
<dbReference type="GO" id="GO:0006355">
    <property type="term" value="P:regulation of DNA-templated transcription"/>
    <property type="evidence" value="ECO:0007669"/>
    <property type="project" value="InterPro"/>
</dbReference>
<organism evidence="8 9">
    <name type="scientific">Paludibaculum fermentans</name>
    <dbReference type="NCBI Taxonomy" id="1473598"/>
    <lineage>
        <taxon>Bacteria</taxon>
        <taxon>Pseudomonadati</taxon>
        <taxon>Acidobacteriota</taxon>
        <taxon>Terriglobia</taxon>
        <taxon>Bryobacterales</taxon>
        <taxon>Bryobacteraceae</taxon>
        <taxon>Paludibaculum</taxon>
    </lineage>
</organism>
<dbReference type="KEGG" id="pfer:IRI77_15810"/>
<dbReference type="SUPFAM" id="SSF46894">
    <property type="entry name" value="C-terminal effector domain of the bipartite response regulators"/>
    <property type="match status" value="1"/>
</dbReference>
<name>A0A7S7NX01_PALFE</name>
<dbReference type="GO" id="GO:0000160">
    <property type="term" value="P:phosphorelay signal transduction system"/>
    <property type="evidence" value="ECO:0007669"/>
    <property type="project" value="InterPro"/>
</dbReference>
<dbReference type="AlphaFoldDB" id="A0A7S7NX01"/>
<feature type="domain" description="Response regulatory" evidence="7">
    <location>
        <begin position="5"/>
        <end position="121"/>
    </location>
</feature>
<dbReference type="InterPro" id="IPR001789">
    <property type="entry name" value="Sig_transdc_resp-reg_receiver"/>
</dbReference>
<feature type="domain" description="HTH luxR-type" evidence="6">
    <location>
        <begin position="148"/>
        <end position="213"/>
    </location>
</feature>
<dbReference type="InterPro" id="IPR016032">
    <property type="entry name" value="Sig_transdc_resp-reg_C-effctor"/>
</dbReference>
<dbReference type="Pfam" id="PF00072">
    <property type="entry name" value="Response_reg"/>
    <property type="match status" value="1"/>
</dbReference>
<evidence type="ECO:0000256" key="2">
    <source>
        <dbReference type="ARBA" id="ARBA00023015"/>
    </source>
</evidence>
<dbReference type="CDD" id="cd17535">
    <property type="entry name" value="REC_NarL-like"/>
    <property type="match status" value="1"/>
</dbReference>
<keyword evidence="9" id="KW-1185">Reference proteome</keyword>
<dbReference type="PANTHER" id="PTHR43214:SF41">
    <property type="entry name" value="NITRATE_NITRITE RESPONSE REGULATOR PROTEIN NARP"/>
    <property type="match status" value="1"/>
</dbReference>
<feature type="modified residue" description="4-aspartylphosphate" evidence="5">
    <location>
        <position position="56"/>
    </location>
</feature>
<dbReference type="InterPro" id="IPR000792">
    <property type="entry name" value="Tscrpt_reg_LuxR_C"/>
</dbReference>
<keyword evidence="1 5" id="KW-0597">Phosphoprotein</keyword>
<keyword evidence="4" id="KW-0804">Transcription</keyword>
<keyword evidence="3" id="KW-0238">DNA-binding</keyword>
<evidence type="ECO:0000256" key="4">
    <source>
        <dbReference type="ARBA" id="ARBA00023163"/>
    </source>
</evidence>
<sequence length="216" mass="24151">MDSIRILLADDHNVLRDGLRLLLERQPGFVVVGEAADGIAAVQMAADLKPDVVVTDIAMPTLNGIEATRRIVEKNPHTGVVILSMHYDESYVLRALKAGARGYLLKDSVKSDLLDAIQAVAKGRSFFSHKVSQILQEDYVRTLQRMNAEDSYDLLTDREREILHLVAEGRTSKEIATFLNLSVYTVDTHRGHILEKLNLHSVPELILYAVRKQLIA</sequence>
<dbReference type="Gene3D" id="3.40.50.2300">
    <property type="match status" value="1"/>
</dbReference>
<accession>A0A7S7NX01</accession>
<evidence type="ECO:0000256" key="5">
    <source>
        <dbReference type="PROSITE-ProRule" id="PRU00169"/>
    </source>
</evidence>
<reference evidence="8" key="1">
    <citation type="submission" date="2020-10" db="EMBL/GenBank/DDBJ databases">
        <title>Complete genome sequence of Paludibaculum fermentans P105T, a facultatively anaerobic acidobacterium capable of dissimilatory Fe(III) reduction.</title>
        <authorList>
            <person name="Dedysh S.N."/>
            <person name="Beletsky A.V."/>
            <person name="Kulichevskaya I.S."/>
            <person name="Mardanov A.V."/>
            <person name="Ravin N.V."/>
        </authorList>
    </citation>
    <scope>NUCLEOTIDE SEQUENCE [LARGE SCALE GENOMIC DNA]</scope>
    <source>
        <strain evidence="8">P105</strain>
    </source>
</reference>
<gene>
    <name evidence="8" type="ORF">IRI77_15810</name>
</gene>